<keyword evidence="2" id="KW-1185">Reference proteome</keyword>
<dbReference type="AlphaFoldDB" id="A0A4Z2GTL1"/>
<organism evidence="1 2">
    <name type="scientific">Liparis tanakae</name>
    <name type="common">Tanaka's snailfish</name>
    <dbReference type="NCBI Taxonomy" id="230148"/>
    <lineage>
        <taxon>Eukaryota</taxon>
        <taxon>Metazoa</taxon>
        <taxon>Chordata</taxon>
        <taxon>Craniata</taxon>
        <taxon>Vertebrata</taxon>
        <taxon>Euteleostomi</taxon>
        <taxon>Actinopterygii</taxon>
        <taxon>Neopterygii</taxon>
        <taxon>Teleostei</taxon>
        <taxon>Neoteleostei</taxon>
        <taxon>Acanthomorphata</taxon>
        <taxon>Eupercaria</taxon>
        <taxon>Perciformes</taxon>
        <taxon>Cottioidei</taxon>
        <taxon>Cottales</taxon>
        <taxon>Liparidae</taxon>
        <taxon>Liparis</taxon>
    </lineage>
</organism>
<evidence type="ECO:0000313" key="2">
    <source>
        <dbReference type="Proteomes" id="UP000314294"/>
    </source>
</evidence>
<evidence type="ECO:0000313" key="1">
    <source>
        <dbReference type="EMBL" id="TNN56062.1"/>
    </source>
</evidence>
<sequence length="183" mass="20481">MWERPRRDFGETVRRRDGETLERRWRDFGDMSERRRIDVGGTCLPRRAPSSARGMSERLRRDIGQKFERRQKDVFTAASAIVGQGAAGEILKKRLQMFPFDLLQTVMVQFLRLSVSLCIRASWSRFLPAVSKDGDDIVFSLFASPPIRIFGSSAEGAAESAASALTKTDLLPPPSPPHKASAS</sequence>
<accession>A0A4Z2GTL1</accession>
<dbReference type="Proteomes" id="UP000314294">
    <property type="component" value="Unassembled WGS sequence"/>
</dbReference>
<reference evidence="1 2" key="1">
    <citation type="submission" date="2019-03" db="EMBL/GenBank/DDBJ databases">
        <title>First draft genome of Liparis tanakae, snailfish: a comprehensive survey of snailfish specific genes.</title>
        <authorList>
            <person name="Kim W."/>
            <person name="Song I."/>
            <person name="Jeong J.-H."/>
            <person name="Kim D."/>
            <person name="Kim S."/>
            <person name="Ryu S."/>
            <person name="Song J.Y."/>
            <person name="Lee S.K."/>
        </authorList>
    </citation>
    <scope>NUCLEOTIDE SEQUENCE [LARGE SCALE GENOMIC DNA]</scope>
    <source>
        <tissue evidence="1">Muscle</tissue>
    </source>
</reference>
<proteinExistence type="predicted"/>
<protein>
    <submittedName>
        <fullName evidence="1">Uncharacterized protein</fullName>
    </submittedName>
</protein>
<name>A0A4Z2GTL1_9TELE</name>
<gene>
    <name evidence="1" type="ORF">EYF80_033693</name>
</gene>
<comment type="caution">
    <text evidence="1">The sequence shown here is derived from an EMBL/GenBank/DDBJ whole genome shotgun (WGS) entry which is preliminary data.</text>
</comment>
<dbReference type="EMBL" id="SRLO01000437">
    <property type="protein sequence ID" value="TNN56062.1"/>
    <property type="molecule type" value="Genomic_DNA"/>
</dbReference>